<proteinExistence type="predicted"/>
<evidence type="ECO:0000256" key="3">
    <source>
        <dbReference type="ARBA" id="ARBA00022741"/>
    </source>
</evidence>
<comment type="caution">
    <text evidence="10">The sequence shown here is derived from an EMBL/GenBank/DDBJ whole genome shotgun (WGS) entry which is preliminary data.</text>
</comment>
<evidence type="ECO:0000256" key="8">
    <source>
        <dbReference type="PIRSR" id="PIRSR630616-3"/>
    </source>
</evidence>
<evidence type="ECO:0000256" key="4">
    <source>
        <dbReference type="ARBA" id="ARBA00022777"/>
    </source>
</evidence>
<evidence type="ECO:0000256" key="1">
    <source>
        <dbReference type="ARBA" id="ARBA00022527"/>
    </source>
</evidence>
<reference evidence="10" key="1">
    <citation type="submission" date="2016-10" db="EMBL/GenBank/DDBJ databases">
        <authorList>
            <person name="Benchimol M."/>
            <person name="Almeida L.G."/>
            <person name="Vasconcelos A.T."/>
            <person name="Perreira-Neves A."/>
            <person name="Rosa I.A."/>
            <person name="Tasca T."/>
            <person name="Bogo M.R."/>
            <person name="de Souza W."/>
        </authorList>
    </citation>
    <scope>NUCLEOTIDE SEQUENCE [LARGE SCALE GENOMIC DNA]</scope>
    <source>
        <strain evidence="10">K</strain>
    </source>
</reference>
<feature type="binding site" evidence="7">
    <location>
        <position position="164"/>
    </location>
    <ligand>
        <name>ATP</name>
        <dbReference type="ChEBI" id="CHEBI:30616"/>
    </ligand>
</feature>
<sequence length="346" mass="40350">MIQSKTIDGETIRIPLTYRNYKFIRPIGPCQNGVVIEAIHKQSGQIFACKVLLKKYYTNESSARMRSLERETRIQSTLNHPNIVRCHETLYTDDYFILVLDYCRYGDLISYMKNFRHMTIIRKLTIMRQILDAIIYLHSKGIVHRDIKLENIFINENHQAMLGDFGCCEVISENKKGIYDTRGTLCYASPECLKGKIKDPRMSDVWSYGITFFSFLTDHLPWSSPDGDQMKQEILSGNEIGLPENMPNDCCDLIWSATEFEQEKRATAEKLRKLPVFQYIEEDFDNFKSSSSTNSESKFQDQTYSTRCIFKKNKLVIQPKINMECYFGASQRSIHRQSILKMHAKK</sequence>
<evidence type="ECO:0000259" key="9">
    <source>
        <dbReference type="PROSITE" id="PS50011"/>
    </source>
</evidence>
<keyword evidence="11" id="KW-1185">Reference proteome</keyword>
<gene>
    <name evidence="10" type="ORF">TRFO_26265</name>
</gene>
<dbReference type="InterPro" id="IPR008271">
    <property type="entry name" value="Ser/Thr_kinase_AS"/>
</dbReference>
<dbReference type="SMART" id="SM00220">
    <property type="entry name" value="S_TKc"/>
    <property type="match status" value="1"/>
</dbReference>
<dbReference type="Proteomes" id="UP000179807">
    <property type="component" value="Unassembled WGS sequence"/>
</dbReference>
<dbReference type="PROSITE" id="PS50011">
    <property type="entry name" value="PROTEIN_KINASE_DOM"/>
    <property type="match status" value="1"/>
</dbReference>
<dbReference type="EMBL" id="MLAK01000744">
    <property type="protein sequence ID" value="OHT05845.1"/>
    <property type="molecule type" value="Genomic_DNA"/>
</dbReference>
<dbReference type="GO" id="GO:0004674">
    <property type="term" value="F:protein serine/threonine kinase activity"/>
    <property type="evidence" value="ECO:0007669"/>
    <property type="project" value="UniProtKB-KW"/>
</dbReference>
<keyword evidence="5 7" id="KW-0067">ATP-binding</keyword>
<feature type="domain" description="Protein kinase" evidence="9">
    <location>
        <begin position="21"/>
        <end position="277"/>
    </location>
</feature>
<evidence type="ECO:0000313" key="11">
    <source>
        <dbReference type="Proteomes" id="UP000179807"/>
    </source>
</evidence>
<evidence type="ECO:0000313" key="10">
    <source>
        <dbReference type="EMBL" id="OHT05845.1"/>
    </source>
</evidence>
<name>A0A1J4K8S9_9EUKA</name>
<feature type="binding site" evidence="7">
    <location>
        <position position="50"/>
    </location>
    <ligand>
        <name>ATP</name>
        <dbReference type="ChEBI" id="CHEBI:30616"/>
    </ligand>
</feature>
<evidence type="ECO:0000256" key="6">
    <source>
        <dbReference type="PIRSR" id="PIRSR630616-1"/>
    </source>
</evidence>
<dbReference type="PANTHER" id="PTHR24350">
    <property type="entry name" value="SERINE/THREONINE-PROTEIN KINASE IAL-RELATED"/>
    <property type="match status" value="1"/>
</dbReference>
<keyword evidence="3 7" id="KW-0547">Nucleotide-binding</keyword>
<keyword evidence="4 10" id="KW-0418">Kinase</keyword>
<dbReference type="Pfam" id="PF00069">
    <property type="entry name" value="Pkinase"/>
    <property type="match status" value="1"/>
</dbReference>
<accession>A0A1J4K8S9</accession>
<dbReference type="InterPro" id="IPR011009">
    <property type="entry name" value="Kinase-like_dom_sf"/>
</dbReference>
<feature type="active site" description="Proton acceptor" evidence="6">
    <location>
        <position position="146"/>
    </location>
</feature>
<evidence type="ECO:0000256" key="5">
    <source>
        <dbReference type="ARBA" id="ARBA00022840"/>
    </source>
</evidence>
<dbReference type="FunFam" id="3.30.200.20:FF:000042">
    <property type="entry name" value="Aurora kinase A"/>
    <property type="match status" value="1"/>
</dbReference>
<dbReference type="GO" id="GO:0005524">
    <property type="term" value="F:ATP binding"/>
    <property type="evidence" value="ECO:0007669"/>
    <property type="project" value="UniProtKB-KW"/>
</dbReference>
<dbReference type="InterPro" id="IPR030616">
    <property type="entry name" value="Aur-like"/>
</dbReference>
<keyword evidence="1" id="KW-0723">Serine/threonine-protein kinase</keyword>
<dbReference type="GeneID" id="94839551"/>
<dbReference type="OrthoDB" id="4062651at2759"/>
<dbReference type="SUPFAM" id="SSF56112">
    <property type="entry name" value="Protein kinase-like (PK-like)"/>
    <property type="match status" value="1"/>
</dbReference>
<evidence type="ECO:0000256" key="2">
    <source>
        <dbReference type="ARBA" id="ARBA00022679"/>
    </source>
</evidence>
<dbReference type="VEuPathDB" id="TrichDB:TRFO_26265"/>
<dbReference type="RefSeq" id="XP_068358981.1">
    <property type="nucleotide sequence ID" value="XM_068504847.1"/>
</dbReference>
<protein>
    <submittedName>
        <fullName evidence="10">CAMK family protein kinase</fullName>
    </submittedName>
</protein>
<dbReference type="Gene3D" id="1.10.510.10">
    <property type="entry name" value="Transferase(Phosphotransferase) domain 1"/>
    <property type="match status" value="1"/>
</dbReference>
<dbReference type="InterPro" id="IPR000719">
    <property type="entry name" value="Prot_kinase_dom"/>
</dbReference>
<organism evidence="10 11">
    <name type="scientific">Tritrichomonas foetus</name>
    <dbReference type="NCBI Taxonomy" id="1144522"/>
    <lineage>
        <taxon>Eukaryota</taxon>
        <taxon>Metamonada</taxon>
        <taxon>Parabasalia</taxon>
        <taxon>Tritrichomonadida</taxon>
        <taxon>Tritrichomonadidae</taxon>
        <taxon>Tritrichomonas</taxon>
    </lineage>
</organism>
<dbReference type="PROSITE" id="PS00108">
    <property type="entry name" value="PROTEIN_KINASE_ST"/>
    <property type="match status" value="1"/>
</dbReference>
<feature type="cross-link" description="Glycyl lysine isopeptide (Lys-Gly) (interchain with G-Cter in SUMO2)" evidence="8">
    <location>
        <position position="148"/>
    </location>
</feature>
<evidence type="ECO:0000256" key="7">
    <source>
        <dbReference type="PIRSR" id="PIRSR630616-2"/>
    </source>
</evidence>
<feature type="binding site" evidence="7">
    <location>
        <begin position="150"/>
        <end position="151"/>
    </location>
    <ligand>
        <name>ATP</name>
        <dbReference type="ChEBI" id="CHEBI:30616"/>
    </ligand>
</feature>
<dbReference type="AlphaFoldDB" id="A0A1J4K8S9"/>
<keyword evidence="2" id="KW-0808">Transferase</keyword>